<keyword evidence="2" id="KW-0732">Signal</keyword>
<dbReference type="AlphaFoldDB" id="A0A6G0W8G9"/>
<feature type="signal peptide" evidence="2">
    <location>
        <begin position="1"/>
        <end position="18"/>
    </location>
</feature>
<feature type="region of interest" description="Disordered" evidence="1">
    <location>
        <begin position="315"/>
        <end position="405"/>
    </location>
</feature>
<evidence type="ECO:0000256" key="2">
    <source>
        <dbReference type="SAM" id="SignalP"/>
    </source>
</evidence>
<feature type="chain" id="PRO_5026249906" description="Glycoside hydrolase" evidence="2">
    <location>
        <begin position="19"/>
        <end position="405"/>
    </location>
</feature>
<feature type="compositionally biased region" description="Acidic residues" evidence="1">
    <location>
        <begin position="394"/>
        <end position="405"/>
    </location>
</feature>
<dbReference type="EMBL" id="VJMJ01000335">
    <property type="protein sequence ID" value="KAF0722439.1"/>
    <property type="molecule type" value="Genomic_DNA"/>
</dbReference>
<evidence type="ECO:0000256" key="1">
    <source>
        <dbReference type="SAM" id="MobiDB-lite"/>
    </source>
</evidence>
<feature type="compositionally biased region" description="Low complexity" evidence="1">
    <location>
        <begin position="321"/>
        <end position="379"/>
    </location>
</feature>
<accession>A0A6G0W8G9</accession>
<comment type="caution">
    <text evidence="3">The sequence shown here is derived from an EMBL/GenBank/DDBJ whole genome shotgun (WGS) entry which is preliminary data.</text>
</comment>
<dbReference type="SUPFAM" id="SSF51989">
    <property type="entry name" value="Glycosyl hydrolases family 6, cellulases"/>
    <property type="match status" value="1"/>
</dbReference>
<evidence type="ECO:0008006" key="5">
    <source>
        <dbReference type="Google" id="ProtNLM"/>
    </source>
</evidence>
<dbReference type="Proteomes" id="UP000481153">
    <property type="component" value="Unassembled WGS sequence"/>
</dbReference>
<protein>
    <recommendedName>
        <fullName evidence="5">Glycoside hydrolase</fullName>
    </recommendedName>
</protein>
<keyword evidence="4" id="KW-1185">Reference proteome</keyword>
<dbReference type="GO" id="GO:0030245">
    <property type="term" value="P:cellulose catabolic process"/>
    <property type="evidence" value="ECO:0007669"/>
    <property type="project" value="InterPro"/>
</dbReference>
<dbReference type="PANTHER" id="PTHR34876">
    <property type="match status" value="1"/>
</dbReference>
<dbReference type="GO" id="GO:0004553">
    <property type="term" value="F:hydrolase activity, hydrolyzing O-glycosyl compounds"/>
    <property type="evidence" value="ECO:0007669"/>
    <property type="project" value="InterPro"/>
</dbReference>
<dbReference type="InterPro" id="IPR016288">
    <property type="entry name" value="Beta_cellobiohydrolase"/>
</dbReference>
<dbReference type="PRINTS" id="PR00733">
    <property type="entry name" value="GLHYDRLASE6"/>
</dbReference>
<gene>
    <name evidence="3" type="ORF">Ae201684_018441</name>
</gene>
<reference evidence="3 4" key="1">
    <citation type="submission" date="2019-07" db="EMBL/GenBank/DDBJ databases">
        <title>Genomics analysis of Aphanomyces spp. identifies a new class of oomycete effector associated with host adaptation.</title>
        <authorList>
            <person name="Gaulin E."/>
        </authorList>
    </citation>
    <scope>NUCLEOTIDE SEQUENCE [LARGE SCALE GENOMIC DNA]</scope>
    <source>
        <strain evidence="3 4">ATCC 201684</strain>
    </source>
</reference>
<name>A0A6G0W8G9_9STRA</name>
<sequence length="405" mass="42587">MKTCYLALGALLVETARAAICNALPPPAWTQAAKDFPAFQPAIQELEKYAVAIWYTDRDEDSTDTLLTACDAAGQTPSIVIYGLPSKDCADGFSSGGSNKNTDDYKAWLQSMITRVGTREVIYILEPDAIGLLSNNECAVQAKYMDNLKAALELLSTGNPNAKIYIDVAAWANQTKVAEFLNELRAAGRVSGFSINTSNYKTNDQLLPICEGLSSATDGLHCVFDTSRNHRGSTGDEWCNSKTAGIGAPPTSDTGNPLVDYNLWLKPPGASDGQCTGRTADSMPGPNAGAFFPEAFMSLWNNGYFCDKEGLPKITSLDGQPPASTPSTAPPSTSAPSTAAPSTATPTQATTTAAPSVAPSTAAPTTAPSVVPSTTAPYSTAPPPPHATPAVTTYDEDDNPYFDCD</sequence>
<proteinExistence type="predicted"/>
<dbReference type="Pfam" id="PF01341">
    <property type="entry name" value="Glyco_hydro_6"/>
    <property type="match status" value="1"/>
</dbReference>
<evidence type="ECO:0000313" key="4">
    <source>
        <dbReference type="Proteomes" id="UP000481153"/>
    </source>
</evidence>
<dbReference type="Gene3D" id="3.20.20.40">
    <property type="entry name" value="1, 4-beta cellobiohydrolase"/>
    <property type="match status" value="1"/>
</dbReference>
<dbReference type="VEuPathDB" id="FungiDB:AeMF1_011407"/>
<dbReference type="InterPro" id="IPR036434">
    <property type="entry name" value="Beta_cellobiohydrolase_sf"/>
</dbReference>
<evidence type="ECO:0000313" key="3">
    <source>
        <dbReference type="EMBL" id="KAF0722439.1"/>
    </source>
</evidence>
<dbReference type="PANTHER" id="PTHR34876:SF4">
    <property type="entry name" value="1,4-BETA-D-GLUCAN CELLOBIOHYDROLASE C-RELATED"/>
    <property type="match status" value="1"/>
</dbReference>
<organism evidence="3 4">
    <name type="scientific">Aphanomyces euteiches</name>
    <dbReference type="NCBI Taxonomy" id="100861"/>
    <lineage>
        <taxon>Eukaryota</taxon>
        <taxon>Sar</taxon>
        <taxon>Stramenopiles</taxon>
        <taxon>Oomycota</taxon>
        <taxon>Saprolegniomycetes</taxon>
        <taxon>Saprolegniales</taxon>
        <taxon>Verrucalvaceae</taxon>
        <taxon>Aphanomyces</taxon>
    </lineage>
</organism>